<dbReference type="Gene3D" id="3.40.33.10">
    <property type="entry name" value="CAP"/>
    <property type="match status" value="1"/>
</dbReference>
<reference evidence="1" key="1">
    <citation type="journal article" date="2013" name="Genetics">
        <title>The draft genome and transcriptome of Panagrellus redivivus are shaped by the harsh demands of a free-living lifestyle.</title>
        <authorList>
            <person name="Srinivasan J."/>
            <person name="Dillman A.R."/>
            <person name="Macchietto M.G."/>
            <person name="Heikkinen L."/>
            <person name="Lakso M."/>
            <person name="Fracchia K.M."/>
            <person name="Antoshechkin I."/>
            <person name="Mortazavi A."/>
            <person name="Wong G."/>
            <person name="Sternberg P.W."/>
        </authorList>
    </citation>
    <scope>NUCLEOTIDE SEQUENCE [LARGE SCALE GENOMIC DNA]</scope>
    <source>
        <strain evidence="1">MT8872</strain>
    </source>
</reference>
<dbReference type="AlphaFoldDB" id="A0A7E4WBJ0"/>
<dbReference type="WBParaSite" id="Pan_g8471.t1">
    <property type="protein sequence ID" value="Pan_g8471.t1"/>
    <property type="gene ID" value="Pan_g8471"/>
</dbReference>
<sequence length="217" mass="24071">MNNLRLALFNRGTPLTSQLSINPITLAVDDTSGTAIFVNLFMSQDVTEVGCFAKVCDDHEYGIVKPITNYRKVKYSCALEADAKFECSDDLINNFQSDSYTLRDFTKAIIVDRKAVFYNFCPYNYNMFIDPNGQTSTASQKVQTYIRLMLSPEVTEIGCFHKLCGSYEFMACKTGHTVIAPDGSPLYKPGNRCLADADCTLPGYGICDIESGLCEVS</sequence>
<protein>
    <submittedName>
        <fullName evidence="2">Leishmanolysin</fullName>
    </submittedName>
</protein>
<keyword evidence="1" id="KW-1185">Reference proteome</keyword>
<organism evidence="1 2">
    <name type="scientific">Panagrellus redivivus</name>
    <name type="common">Microworm</name>
    <dbReference type="NCBI Taxonomy" id="6233"/>
    <lineage>
        <taxon>Eukaryota</taxon>
        <taxon>Metazoa</taxon>
        <taxon>Ecdysozoa</taxon>
        <taxon>Nematoda</taxon>
        <taxon>Chromadorea</taxon>
        <taxon>Rhabditida</taxon>
        <taxon>Tylenchina</taxon>
        <taxon>Panagrolaimomorpha</taxon>
        <taxon>Panagrolaimoidea</taxon>
        <taxon>Panagrolaimidae</taxon>
        <taxon>Panagrellus</taxon>
    </lineage>
</organism>
<evidence type="ECO:0000313" key="2">
    <source>
        <dbReference type="WBParaSite" id="Pan_g8471.t1"/>
    </source>
</evidence>
<name>A0A7E4WBJ0_PANRE</name>
<reference evidence="2" key="2">
    <citation type="submission" date="2020-10" db="UniProtKB">
        <authorList>
            <consortium name="WormBaseParasite"/>
        </authorList>
    </citation>
    <scope>IDENTIFICATION</scope>
</reference>
<proteinExistence type="predicted"/>
<evidence type="ECO:0000313" key="1">
    <source>
        <dbReference type="Proteomes" id="UP000492821"/>
    </source>
</evidence>
<dbReference type="Proteomes" id="UP000492821">
    <property type="component" value="Unassembled WGS sequence"/>
</dbReference>
<accession>A0A7E4WBJ0</accession>
<dbReference type="InterPro" id="IPR035940">
    <property type="entry name" value="CAP_sf"/>
</dbReference>